<gene>
    <name evidence="3" type="ORF">NJQ99_05700</name>
</gene>
<feature type="domain" description="ORC1/DEAH AAA+ ATPase" evidence="2">
    <location>
        <begin position="42"/>
        <end position="171"/>
    </location>
</feature>
<dbReference type="NCBIfam" id="TIGR03015">
    <property type="entry name" value="pepcterm_ATPase"/>
    <property type="match status" value="1"/>
</dbReference>
<feature type="region of interest" description="Disordered" evidence="1">
    <location>
        <begin position="275"/>
        <end position="317"/>
    </location>
</feature>
<dbReference type="InterPro" id="IPR017466">
    <property type="entry name" value="XrtA-assoc_ATPase-like"/>
</dbReference>
<dbReference type="SUPFAM" id="SSF52540">
    <property type="entry name" value="P-loop containing nucleoside triphosphate hydrolases"/>
    <property type="match status" value="1"/>
</dbReference>
<feature type="region of interest" description="Disordered" evidence="1">
    <location>
        <begin position="399"/>
        <end position="422"/>
    </location>
</feature>
<dbReference type="EMBL" id="JAMZFT010000001">
    <property type="protein sequence ID" value="MCP1335897.1"/>
    <property type="molecule type" value="Genomic_DNA"/>
</dbReference>
<evidence type="ECO:0000313" key="4">
    <source>
        <dbReference type="Proteomes" id="UP001055804"/>
    </source>
</evidence>
<reference evidence="3" key="1">
    <citation type="submission" date="2022-06" db="EMBL/GenBank/DDBJ databases">
        <title>Isolation and Genomics of Futiania mangrovii gen. nov., sp. nov., a Rare and Metabolically-versatile member in the Class Alphaproteobacteria.</title>
        <authorList>
            <person name="Liu L."/>
            <person name="Huang W.-C."/>
            <person name="Pan J."/>
            <person name="Li J."/>
            <person name="Huang Y."/>
            <person name="Du H."/>
            <person name="Liu Y."/>
            <person name="Li M."/>
        </authorList>
    </citation>
    <scope>NUCLEOTIDE SEQUENCE</scope>
    <source>
        <strain evidence="3">FT118</strain>
    </source>
</reference>
<dbReference type="Gene3D" id="3.40.50.300">
    <property type="entry name" value="P-loop containing nucleotide triphosphate hydrolases"/>
    <property type="match status" value="1"/>
</dbReference>
<organism evidence="3 4">
    <name type="scientific">Futiania mangrovi</name>
    <dbReference type="NCBI Taxonomy" id="2959716"/>
    <lineage>
        <taxon>Bacteria</taxon>
        <taxon>Pseudomonadati</taxon>
        <taxon>Pseudomonadota</taxon>
        <taxon>Alphaproteobacteria</taxon>
        <taxon>Futianiales</taxon>
        <taxon>Futianiaceae</taxon>
        <taxon>Futiania</taxon>
    </lineage>
</organism>
<evidence type="ECO:0000256" key="1">
    <source>
        <dbReference type="SAM" id="MobiDB-lite"/>
    </source>
</evidence>
<sequence length="422" mass="46174">MFEEYYGFTSSPFRLTPDHRFFYGSEGHKKAMSYLKYGLYQGEGFIVITGDVGTGKSTLVSQLFAELNADEIVAAQIGTTHIDAEDAVRMIVRAFKIKTEGSDKASQLTALEDFLQEQYHAGRRVLLVVDEAQNLPARTLEELRMLSNFNVNGESLFQIFLVGQPQFLRYLANPDLVQLQQRVIASYKLKPLSPAECRAYIEHRLLLAGWTGVPDLTDGALNAIYRETKGVPRRINTLCNRVLLYGALEELSTIDEAAVNEVVKDLQGEVHAAPQTHIDPAADMDPHAPRPGESAAARPGPQMQDPRDKVFDDTPVYGDPEPINPDAAAPALQAAAAAPNTELMRRIDRIETALLAHDRALRELIDTAASYLSTWQGKDSESGAPALDTAQTALEEEAAPALSTGGDDDGAAPPLAFKRNIV</sequence>
<dbReference type="AlphaFoldDB" id="A0A9J6PBM4"/>
<proteinExistence type="predicted"/>
<dbReference type="RefSeq" id="WP_269331824.1">
    <property type="nucleotide sequence ID" value="NZ_JAMZFT010000001.1"/>
</dbReference>
<dbReference type="Pfam" id="PF13401">
    <property type="entry name" value="AAA_22"/>
    <property type="match status" value="1"/>
</dbReference>
<dbReference type="InterPro" id="IPR027417">
    <property type="entry name" value="P-loop_NTPase"/>
</dbReference>
<dbReference type="InterPro" id="IPR052026">
    <property type="entry name" value="ExeA_AAA_ATPase_DNA-bind"/>
</dbReference>
<comment type="caution">
    <text evidence="3">The sequence shown here is derived from an EMBL/GenBank/DDBJ whole genome shotgun (WGS) entry which is preliminary data.</text>
</comment>
<keyword evidence="4" id="KW-1185">Reference proteome</keyword>
<evidence type="ECO:0000313" key="3">
    <source>
        <dbReference type="EMBL" id="MCP1335897.1"/>
    </source>
</evidence>
<accession>A0A9J6PBM4</accession>
<dbReference type="Proteomes" id="UP001055804">
    <property type="component" value="Unassembled WGS sequence"/>
</dbReference>
<name>A0A9J6PBM4_9PROT</name>
<evidence type="ECO:0000259" key="2">
    <source>
        <dbReference type="Pfam" id="PF13401"/>
    </source>
</evidence>
<dbReference type="PANTHER" id="PTHR35894:SF1">
    <property type="entry name" value="PHOSPHORIBULOKINASE _ URIDINE KINASE FAMILY"/>
    <property type="match status" value="1"/>
</dbReference>
<dbReference type="PANTHER" id="PTHR35894">
    <property type="entry name" value="GENERAL SECRETION PATHWAY PROTEIN A-RELATED"/>
    <property type="match status" value="1"/>
</dbReference>
<dbReference type="InterPro" id="IPR049945">
    <property type="entry name" value="AAA_22"/>
</dbReference>
<dbReference type="GO" id="GO:0016887">
    <property type="term" value="F:ATP hydrolysis activity"/>
    <property type="evidence" value="ECO:0007669"/>
    <property type="project" value="InterPro"/>
</dbReference>
<protein>
    <submittedName>
        <fullName evidence="3">XrtA-associated ATPase</fullName>
    </submittedName>
</protein>